<evidence type="ECO:0000313" key="2">
    <source>
        <dbReference type="EMBL" id="OKH21592.1"/>
    </source>
</evidence>
<dbReference type="RefSeq" id="WP_073600419.1">
    <property type="nucleotide sequence ID" value="NZ_MRCB01000019.1"/>
</dbReference>
<dbReference type="InterPro" id="IPR007922">
    <property type="entry name" value="DciA-like"/>
</dbReference>
<name>A0A1U7HDB9_9CYAN</name>
<dbReference type="STRING" id="1921803.NIES593_15360"/>
<dbReference type="Pfam" id="PF05258">
    <property type="entry name" value="DciA"/>
    <property type="match status" value="1"/>
</dbReference>
<evidence type="ECO:0000313" key="3">
    <source>
        <dbReference type="Proteomes" id="UP000186868"/>
    </source>
</evidence>
<dbReference type="EMBL" id="MRCB01000019">
    <property type="protein sequence ID" value="OKH21592.1"/>
    <property type="molecule type" value="Genomic_DNA"/>
</dbReference>
<organism evidence="2 3">
    <name type="scientific">Hydrococcus rivularis NIES-593</name>
    <dbReference type="NCBI Taxonomy" id="1921803"/>
    <lineage>
        <taxon>Bacteria</taxon>
        <taxon>Bacillati</taxon>
        <taxon>Cyanobacteriota</taxon>
        <taxon>Cyanophyceae</taxon>
        <taxon>Pleurocapsales</taxon>
        <taxon>Hydrococcaceae</taxon>
        <taxon>Hydrococcus</taxon>
    </lineage>
</organism>
<proteinExistence type="predicted"/>
<sequence length="197" mass="22412">MSFDSLDRILEALEKQAGWEIQQQYRHLLQCWETVVDPKVVRQTRPLYIARNVLWVATSSSVWAQNLSFQRYSLLKKLNALLSEPLTDIRFSTAQWHNSKRLTDSAPKSISQEKHPSAIEMTSQPPLTEFSKGKKTPEAAFQSWAAVIGARSQNLPLCPRCQSPTPPGELERWSVCAHCIAKQWSSESPTTFQENLS</sequence>
<evidence type="ECO:0000256" key="1">
    <source>
        <dbReference type="SAM" id="MobiDB-lite"/>
    </source>
</evidence>
<dbReference type="OrthoDB" id="511752at2"/>
<protein>
    <submittedName>
        <fullName evidence="2">RNA-binding protein</fullName>
    </submittedName>
</protein>
<reference evidence="2 3" key="1">
    <citation type="submission" date="2016-11" db="EMBL/GenBank/DDBJ databases">
        <title>Draft Genome Sequences of Nine Cyanobacterial Strains from Diverse Habitats.</title>
        <authorList>
            <person name="Zhu T."/>
            <person name="Hou S."/>
            <person name="Lu X."/>
            <person name="Hess W.R."/>
        </authorList>
    </citation>
    <scope>NUCLEOTIDE SEQUENCE [LARGE SCALE GENOMIC DNA]</scope>
    <source>
        <strain evidence="2 3">NIES-593</strain>
    </source>
</reference>
<comment type="caution">
    <text evidence="2">The sequence shown here is derived from an EMBL/GenBank/DDBJ whole genome shotgun (WGS) entry which is preliminary data.</text>
</comment>
<keyword evidence="3" id="KW-1185">Reference proteome</keyword>
<dbReference type="PANTHER" id="PTHR36456">
    <property type="entry name" value="UPF0232 PROTEIN SCO3875"/>
    <property type="match status" value="1"/>
</dbReference>
<dbReference type="PANTHER" id="PTHR36456:SF1">
    <property type="entry name" value="UPF0232 PROTEIN SCO3875"/>
    <property type="match status" value="1"/>
</dbReference>
<gene>
    <name evidence="2" type="ORF">NIES593_15360</name>
</gene>
<dbReference type="AlphaFoldDB" id="A0A1U7HDB9"/>
<accession>A0A1U7HDB9</accession>
<dbReference type="Proteomes" id="UP000186868">
    <property type="component" value="Unassembled WGS sequence"/>
</dbReference>
<feature type="region of interest" description="Disordered" evidence="1">
    <location>
        <begin position="102"/>
        <end position="132"/>
    </location>
</feature>